<sequence>MIKASQNKFECSYGVDQTASHPKGFWNANTNTPYLSNIKGMKGDYYTVDSEGVFNGEIFKINDRIEYDGNSWRKTINNNQGNSLENKSNWVYYFPFTNAPSNLFITNLNASSQVFSSNKNKINFMSISSDFPYGGDLKISSIESPINIFQGDVFMIEFIYDSTINHLPEFYNDIRVRIGIGISSVETDFTGLDFSLRGNFEIASQRNYKEERVDSKVKFQNDVIYVVYISKTKNGYSLKILKKYSNEILVEHEFQDMTAAELPGLSVFPYTKNLDNKEGRYKIDIIKTGFLIKNI</sequence>
<keyword evidence="2" id="KW-1185">Reference proteome</keyword>
<dbReference type="RefSeq" id="WP_405322639.1">
    <property type="nucleotide sequence ID" value="NZ_JAZGZR010000018.1"/>
</dbReference>
<dbReference type="EMBL" id="JAZGZR010000018">
    <property type="protein sequence ID" value="MFK7049885.1"/>
    <property type="molecule type" value="Genomic_DNA"/>
</dbReference>
<dbReference type="Proteomes" id="UP001621813">
    <property type="component" value="Unassembled WGS sequence"/>
</dbReference>
<evidence type="ECO:0000313" key="2">
    <source>
        <dbReference type="Proteomes" id="UP001621813"/>
    </source>
</evidence>
<organism evidence="1 2">
    <name type="scientific">Flavobacterium davisii</name>
    <dbReference type="NCBI Taxonomy" id="2906077"/>
    <lineage>
        <taxon>Bacteria</taxon>
        <taxon>Pseudomonadati</taxon>
        <taxon>Bacteroidota</taxon>
        <taxon>Flavobacteriia</taxon>
        <taxon>Flavobacteriales</taxon>
        <taxon>Flavobacteriaceae</taxon>
        <taxon>Flavobacterium</taxon>
    </lineage>
</organism>
<accession>A0ABW8PPH7</accession>
<proteinExistence type="predicted"/>
<protein>
    <submittedName>
        <fullName evidence="1">Uncharacterized protein</fullName>
    </submittedName>
</protein>
<evidence type="ECO:0000313" key="1">
    <source>
        <dbReference type="EMBL" id="MFK7049885.1"/>
    </source>
</evidence>
<name>A0ABW8PPH7_9FLAO</name>
<comment type="caution">
    <text evidence="1">The sequence shown here is derived from an EMBL/GenBank/DDBJ whole genome shotgun (WGS) entry which is preliminary data.</text>
</comment>
<reference evidence="1 2" key="1">
    <citation type="submission" date="2024-02" db="EMBL/GenBank/DDBJ databases">
        <title>Comparative Genomic Analysis of Flavobacterium Species Causing Columnaris Disease of Freshwater Fish in Thailand: Insights into Virulence and Resistance Mechanisms.</title>
        <authorList>
            <person name="Nguyen D."/>
            <person name="Chokmangmeepisarn P."/>
            <person name="Khianchaikhan K."/>
            <person name="Morishita M."/>
            <person name="Bunnoy A."/>
            <person name="Rodkhum C."/>
        </authorList>
    </citation>
    <scope>NUCLEOTIDE SEQUENCE [LARGE SCALE GENOMIC DNA]</scope>
    <source>
        <strain evidence="1 2">KCRT2007</strain>
    </source>
</reference>
<gene>
    <name evidence="1" type="ORF">V3Q77_08285</name>
</gene>